<keyword evidence="2 7" id="KW-0808">Transferase</keyword>
<dbReference type="PIRSF" id="PIRSF000538">
    <property type="entry name" value="GlpK"/>
    <property type="match status" value="1"/>
</dbReference>
<dbReference type="SUPFAM" id="SSF53067">
    <property type="entry name" value="Actin-like ATPase domain"/>
    <property type="match status" value="2"/>
</dbReference>
<keyword evidence="3 7" id="KW-0547">Nucleotide-binding</keyword>
<reference evidence="12" key="1">
    <citation type="journal article" date="2019" name="Int. J. Syst. Evol. Microbiol.">
        <title>The Global Catalogue of Microorganisms (GCM) 10K type strain sequencing project: providing services to taxonomists for standard genome sequencing and annotation.</title>
        <authorList>
            <consortium name="The Broad Institute Genomics Platform"/>
            <consortium name="The Broad Institute Genome Sequencing Center for Infectious Disease"/>
            <person name="Wu L."/>
            <person name="Ma J."/>
        </authorList>
    </citation>
    <scope>NUCLEOTIDE SEQUENCE [LARGE SCALE GENOMIC DNA]</scope>
    <source>
        <strain evidence="12">JCM 17021</strain>
    </source>
</reference>
<evidence type="ECO:0000256" key="8">
    <source>
        <dbReference type="RuleBase" id="RU003733"/>
    </source>
</evidence>
<dbReference type="PROSITE" id="PS00933">
    <property type="entry name" value="FGGY_KINASES_1"/>
    <property type="match status" value="1"/>
</dbReference>
<evidence type="ECO:0000313" key="11">
    <source>
        <dbReference type="EMBL" id="GAA3868278.1"/>
    </source>
</evidence>
<feature type="binding site" evidence="7">
    <location>
        <position position="413"/>
    </location>
    <ligand>
        <name>ATP</name>
        <dbReference type="ChEBI" id="CHEBI:30616"/>
    </ligand>
</feature>
<feature type="binding site" evidence="7">
    <location>
        <position position="247"/>
    </location>
    <ligand>
        <name>glycerol</name>
        <dbReference type="ChEBI" id="CHEBI:17754"/>
    </ligand>
</feature>
<feature type="binding site" evidence="7">
    <location>
        <position position="134"/>
    </location>
    <ligand>
        <name>glycerol</name>
        <dbReference type="ChEBI" id="CHEBI:17754"/>
    </ligand>
</feature>
<dbReference type="PANTHER" id="PTHR10196:SF69">
    <property type="entry name" value="GLYCEROL KINASE"/>
    <property type="match status" value="1"/>
</dbReference>
<accession>A0ABP7K778</accession>
<feature type="binding site" evidence="7">
    <location>
        <position position="82"/>
    </location>
    <ligand>
        <name>glycerol</name>
        <dbReference type="ChEBI" id="CHEBI:17754"/>
    </ligand>
</feature>
<dbReference type="RefSeq" id="WP_345062797.1">
    <property type="nucleotide sequence ID" value="NZ_BAABCN010000002.1"/>
</dbReference>
<evidence type="ECO:0000256" key="6">
    <source>
        <dbReference type="ARBA" id="ARBA00022840"/>
    </source>
</evidence>
<name>A0ABP7K778_9MICO</name>
<dbReference type="HAMAP" id="MF_00186">
    <property type="entry name" value="Glycerol_kin"/>
    <property type="match status" value="1"/>
</dbReference>
<evidence type="ECO:0000256" key="2">
    <source>
        <dbReference type="ARBA" id="ARBA00022679"/>
    </source>
</evidence>
<feature type="binding site" evidence="7">
    <location>
        <position position="12"/>
    </location>
    <ligand>
        <name>ATP</name>
        <dbReference type="ChEBI" id="CHEBI:30616"/>
    </ligand>
</feature>
<feature type="domain" description="Carbohydrate kinase FGGY N-terminal" evidence="9">
    <location>
        <begin position="4"/>
        <end position="253"/>
    </location>
</feature>
<dbReference type="PROSITE" id="PS00445">
    <property type="entry name" value="FGGY_KINASES_2"/>
    <property type="match status" value="1"/>
</dbReference>
<feature type="binding site" evidence="7">
    <location>
        <position position="413"/>
    </location>
    <ligand>
        <name>ADP</name>
        <dbReference type="ChEBI" id="CHEBI:456216"/>
    </ligand>
</feature>
<proteinExistence type="inferred from homology"/>
<sequence length="504" mass="54770">MTDYILAIDQGTTSSRAIIFDKAGSVISTGQLEHEQIFPQAGWVEHDPKQIWDNVREVIGQALAKANITRHNIKAVGITNQRETAVVWDKTTGEPVYNAIVWQDTRTQPIVDRLAADGGVERFKQQVGLPLATYFSGTKIVWILENVPGAREKAEAGDLLFGTTDTWVLWNLTGGVNGGVHATDVTNASRTMFMDLETLQWDDAILAAFGVPKSMLPTIKSSSEVYGTVEEHSLLREVPVAGILGDQQAATFGQAAFDTGEAKNTYGTGNFLIFNTGEEIVHSKNGLLTTLGYKLGDASPHYALEGSIAVTGALVQWLRDNLGIISSADEIEALAKTVDDNGGAYFVPAFSGLFAPYWRADARGALVGLTRFVNKGHIARAVLEATAFQTREVIDAVNADSGVPLTEIKVDGGMIANNLLMQFQADILGVPVVRPVVAETTALGAAYAAGLAVGFWSDLDDLRANWQEDSRWTPKMDEAERARQLRNWKKAVTKTFDWVDEDVN</sequence>
<feature type="binding site" evidence="7">
    <location>
        <position position="417"/>
    </location>
    <ligand>
        <name>ADP</name>
        <dbReference type="ChEBI" id="CHEBI:456216"/>
    </ligand>
</feature>
<dbReference type="InterPro" id="IPR018483">
    <property type="entry name" value="Carb_kinase_FGGY_CS"/>
</dbReference>
<feature type="binding site" evidence="7">
    <location>
        <position position="12"/>
    </location>
    <ligand>
        <name>sn-glycerol 3-phosphate</name>
        <dbReference type="ChEBI" id="CHEBI:57597"/>
    </ligand>
</feature>
<feature type="binding site" evidence="7">
    <location>
        <position position="312"/>
    </location>
    <ligand>
        <name>ADP</name>
        <dbReference type="ChEBI" id="CHEBI:456216"/>
    </ligand>
</feature>
<dbReference type="EC" id="2.7.1.30" evidence="7"/>
<feature type="binding site" evidence="7">
    <location>
        <position position="14"/>
    </location>
    <ligand>
        <name>ATP</name>
        <dbReference type="ChEBI" id="CHEBI:30616"/>
    </ligand>
</feature>
<dbReference type="Pfam" id="PF02782">
    <property type="entry name" value="FGGY_C"/>
    <property type="match status" value="1"/>
</dbReference>
<protein>
    <recommendedName>
        <fullName evidence="7">Glycerol kinase</fullName>
        <ecNumber evidence="7">2.7.1.30</ecNumber>
    </recommendedName>
    <alternativeName>
        <fullName evidence="7">ATP:glycerol 3-phosphotransferase</fullName>
    </alternativeName>
    <alternativeName>
        <fullName evidence="7">Glycerokinase</fullName>
        <shortName evidence="7">GK</shortName>
    </alternativeName>
</protein>
<feature type="binding site" evidence="7">
    <location>
        <position position="83"/>
    </location>
    <ligand>
        <name>sn-glycerol 3-phosphate</name>
        <dbReference type="ChEBI" id="CHEBI:57597"/>
    </ligand>
</feature>
<keyword evidence="4 7" id="KW-0418">Kinase</keyword>
<feature type="binding site" evidence="7">
    <location>
        <position position="246"/>
    </location>
    <ligand>
        <name>glycerol</name>
        <dbReference type="ChEBI" id="CHEBI:17754"/>
    </ligand>
</feature>
<evidence type="ECO:0000259" key="10">
    <source>
        <dbReference type="Pfam" id="PF02782"/>
    </source>
</evidence>
<dbReference type="NCBIfam" id="NF000756">
    <property type="entry name" value="PRK00047.1"/>
    <property type="match status" value="1"/>
</dbReference>
<evidence type="ECO:0000313" key="12">
    <source>
        <dbReference type="Proteomes" id="UP001501803"/>
    </source>
</evidence>
<evidence type="ECO:0000256" key="1">
    <source>
        <dbReference type="ARBA" id="ARBA00009156"/>
    </source>
</evidence>
<dbReference type="GO" id="GO:0016301">
    <property type="term" value="F:kinase activity"/>
    <property type="evidence" value="ECO:0007669"/>
    <property type="project" value="UniProtKB-KW"/>
</dbReference>
<evidence type="ECO:0000256" key="3">
    <source>
        <dbReference type="ARBA" id="ARBA00022741"/>
    </source>
</evidence>
<dbReference type="EMBL" id="BAABCN010000002">
    <property type="protein sequence ID" value="GAA3868278.1"/>
    <property type="molecule type" value="Genomic_DNA"/>
</dbReference>
<evidence type="ECO:0000256" key="4">
    <source>
        <dbReference type="ARBA" id="ARBA00022777"/>
    </source>
</evidence>
<comment type="caution">
    <text evidence="11">The sequence shown here is derived from an EMBL/GenBank/DDBJ whole genome shotgun (WGS) entry which is preliminary data.</text>
</comment>
<dbReference type="InterPro" id="IPR043129">
    <property type="entry name" value="ATPase_NBD"/>
</dbReference>
<keyword evidence="12" id="KW-1185">Reference proteome</keyword>
<feature type="binding site" evidence="7">
    <location>
        <position position="13"/>
    </location>
    <ligand>
        <name>ATP</name>
        <dbReference type="ChEBI" id="CHEBI:30616"/>
    </ligand>
</feature>
<comment type="activity regulation">
    <text evidence="7">Inhibited by fructose 1,6-bisphosphate (FBP).</text>
</comment>
<dbReference type="NCBIfam" id="TIGR01311">
    <property type="entry name" value="glycerol_kin"/>
    <property type="match status" value="1"/>
</dbReference>
<evidence type="ECO:0000256" key="7">
    <source>
        <dbReference type="HAMAP-Rule" id="MF_00186"/>
    </source>
</evidence>
<dbReference type="Gene3D" id="3.30.420.40">
    <property type="match status" value="2"/>
</dbReference>
<comment type="function">
    <text evidence="7">Key enzyme in the regulation of glycerol uptake and metabolism. Catalyzes the phosphorylation of glycerol to yield sn-glycerol 3-phosphate.</text>
</comment>
<keyword evidence="5 7" id="KW-0319">Glycerol metabolism</keyword>
<dbReference type="CDD" id="cd07769">
    <property type="entry name" value="ASKHA_NBD_FGGY_GK"/>
    <property type="match status" value="1"/>
</dbReference>
<comment type="pathway">
    <text evidence="7">Polyol metabolism; glycerol degradation via glycerol kinase pathway; sn-glycerol 3-phosphate from glycerol: step 1/1.</text>
</comment>
<feature type="binding site" evidence="7">
    <location>
        <position position="316"/>
    </location>
    <ligand>
        <name>ATP</name>
        <dbReference type="ChEBI" id="CHEBI:30616"/>
    </ligand>
</feature>
<gene>
    <name evidence="11" type="primary">glpK_1</name>
    <name evidence="7" type="synonym">glpK</name>
    <name evidence="11" type="ORF">GCM10022381_09600</name>
</gene>
<organism evidence="11 12">
    <name type="scientific">Leifsonia kafniensis</name>
    <dbReference type="NCBI Taxonomy" id="475957"/>
    <lineage>
        <taxon>Bacteria</taxon>
        <taxon>Bacillati</taxon>
        <taxon>Actinomycetota</taxon>
        <taxon>Actinomycetes</taxon>
        <taxon>Micrococcales</taxon>
        <taxon>Microbacteriaceae</taxon>
        <taxon>Leifsonia</taxon>
    </lineage>
</organism>
<feature type="binding site" evidence="7">
    <location>
        <position position="82"/>
    </location>
    <ligand>
        <name>sn-glycerol 3-phosphate</name>
        <dbReference type="ChEBI" id="CHEBI:57597"/>
    </ligand>
</feature>
<feature type="binding site" evidence="7">
    <location>
        <position position="12"/>
    </location>
    <ligand>
        <name>ADP</name>
        <dbReference type="ChEBI" id="CHEBI:456216"/>
    </ligand>
</feature>
<dbReference type="InterPro" id="IPR018485">
    <property type="entry name" value="FGGY_C"/>
</dbReference>
<dbReference type="InterPro" id="IPR000577">
    <property type="entry name" value="Carb_kinase_FGGY"/>
</dbReference>
<comment type="similarity">
    <text evidence="1 7 8">Belongs to the FGGY kinase family.</text>
</comment>
<feature type="binding site" evidence="7">
    <location>
        <position position="246"/>
    </location>
    <ligand>
        <name>sn-glycerol 3-phosphate</name>
        <dbReference type="ChEBI" id="CHEBI:57597"/>
    </ligand>
</feature>
<keyword evidence="6 7" id="KW-0067">ATP-binding</keyword>
<feature type="binding site" evidence="7">
    <location>
        <position position="16"/>
    </location>
    <ligand>
        <name>ADP</name>
        <dbReference type="ChEBI" id="CHEBI:456216"/>
    </ligand>
</feature>
<dbReference type="InterPro" id="IPR005999">
    <property type="entry name" value="Glycerol_kin"/>
</dbReference>
<dbReference type="Proteomes" id="UP001501803">
    <property type="component" value="Unassembled WGS sequence"/>
</dbReference>
<dbReference type="Pfam" id="PF00370">
    <property type="entry name" value="FGGY_N"/>
    <property type="match status" value="1"/>
</dbReference>
<feature type="binding site" evidence="7">
    <location>
        <position position="312"/>
    </location>
    <ligand>
        <name>ATP</name>
        <dbReference type="ChEBI" id="CHEBI:30616"/>
    </ligand>
</feature>
<comment type="catalytic activity">
    <reaction evidence="7">
        <text>glycerol + ATP = sn-glycerol 3-phosphate + ADP + H(+)</text>
        <dbReference type="Rhea" id="RHEA:21644"/>
        <dbReference type="ChEBI" id="CHEBI:15378"/>
        <dbReference type="ChEBI" id="CHEBI:17754"/>
        <dbReference type="ChEBI" id="CHEBI:30616"/>
        <dbReference type="ChEBI" id="CHEBI:57597"/>
        <dbReference type="ChEBI" id="CHEBI:456216"/>
        <dbReference type="EC" id="2.7.1.30"/>
    </reaction>
</comment>
<feature type="binding site" evidence="7">
    <location>
        <position position="268"/>
    </location>
    <ligand>
        <name>ATP</name>
        <dbReference type="ChEBI" id="CHEBI:30616"/>
    </ligand>
</feature>
<feature type="binding site" evidence="7">
    <location>
        <position position="134"/>
    </location>
    <ligand>
        <name>sn-glycerol 3-phosphate</name>
        <dbReference type="ChEBI" id="CHEBI:57597"/>
    </ligand>
</feature>
<evidence type="ECO:0000256" key="5">
    <source>
        <dbReference type="ARBA" id="ARBA00022798"/>
    </source>
</evidence>
<evidence type="ECO:0000259" key="9">
    <source>
        <dbReference type="Pfam" id="PF00370"/>
    </source>
</evidence>
<feature type="binding site" evidence="7">
    <location>
        <position position="83"/>
    </location>
    <ligand>
        <name>glycerol</name>
        <dbReference type="ChEBI" id="CHEBI:17754"/>
    </ligand>
</feature>
<feature type="domain" description="Carbohydrate kinase FGGY C-terminal" evidence="10">
    <location>
        <begin position="263"/>
        <end position="452"/>
    </location>
</feature>
<dbReference type="InterPro" id="IPR018484">
    <property type="entry name" value="FGGY_N"/>
</dbReference>
<dbReference type="PANTHER" id="PTHR10196">
    <property type="entry name" value="SUGAR KINASE"/>
    <property type="match status" value="1"/>
</dbReference>
<feature type="binding site" evidence="7">
    <location>
        <position position="268"/>
    </location>
    <ligand>
        <name>ADP</name>
        <dbReference type="ChEBI" id="CHEBI:456216"/>
    </ligand>
</feature>